<evidence type="ECO:0000313" key="1">
    <source>
        <dbReference type="EMBL" id="KAJ1934041.1"/>
    </source>
</evidence>
<accession>A0ACC1J1P8</accession>
<protein>
    <submittedName>
        <fullName evidence="1">Uncharacterized protein</fullName>
    </submittedName>
</protein>
<feature type="non-terminal residue" evidence="1">
    <location>
        <position position="423"/>
    </location>
</feature>
<keyword evidence="2" id="KW-1185">Reference proteome</keyword>
<proteinExistence type="predicted"/>
<evidence type="ECO:0000313" key="2">
    <source>
        <dbReference type="Proteomes" id="UP001150603"/>
    </source>
</evidence>
<dbReference type="EMBL" id="JANBPW010004811">
    <property type="protein sequence ID" value="KAJ1934041.1"/>
    <property type="molecule type" value="Genomic_DNA"/>
</dbReference>
<feature type="non-terminal residue" evidence="1">
    <location>
        <position position="1"/>
    </location>
</feature>
<comment type="caution">
    <text evidence="1">The sequence shown here is derived from an EMBL/GenBank/DDBJ whole genome shotgun (WGS) entry which is preliminary data.</text>
</comment>
<gene>
    <name evidence="1" type="ORF">FBU59_005824</name>
</gene>
<organism evidence="1 2">
    <name type="scientific">Linderina macrospora</name>
    <dbReference type="NCBI Taxonomy" id="4868"/>
    <lineage>
        <taxon>Eukaryota</taxon>
        <taxon>Fungi</taxon>
        <taxon>Fungi incertae sedis</taxon>
        <taxon>Zoopagomycota</taxon>
        <taxon>Kickxellomycotina</taxon>
        <taxon>Kickxellomycetes</taxon>
        <taxon>Kickxellales</taxon>
        <taxon>Kickxellaceae</taxon>
        <taxon>Linderina</taxon>
    </lineage>
</organism>
<dbReference type="Proteomes" id="UP001150603">
    <property type="component" value="Unassembled WGS sequence"/>
</dbReference>
<reference evidence="1" key="1">
    <citation type="submission" date="2022-07" db="EMBL/GenBank/DDBJ databases">
        <title>Phylogenomic reconstructions and comparative analyses of Kickxellomycotina fungi.</title>
        <authorList>
            <person name="Reynolds N.K."/>
            <person name="Stajich J.E."/>
            <person name="Barry K."/>
            <person name="Grigoriev I.V."/>
            <person name="Crous P."/>
            <person name="Smith M.E."/>
        </authorList>
    </citation>
    <scope>NUCLEOTIDE SEQUENCE</scope>
    <source>
        <strain evidence="1">NRRL 5244</strain>
    </source>
</reference>
<name>A0ACC1J1P8_9FUNG</name>
<sequence length="423" mass="46139">DTDDDNVGSDEELRRSARQGVYRVNDLTWNRALSMIGVSQPESMEGTSSEAESIGYSARGSSTTADNRSAGMMGVTTAISQLSTDGMFSPRAVYERKRRADKLRDFFGRSETDSYAESTSRSMAHSLAIASPSIGSTTGKPSVDQGLTSEQRNLLVRRRRKLKAMLGDHVEDSIIASASMITPAAATIDSSDDESTTPVSEKCMQATTPATTLLTPETSVSSSNESGHVDFELRDTQIRQFTKVREVLGEAAPQPLLYSIKTKRGHSICMHESLVQSSDVVSAEAPGAQNMRRRVRWQRNKLMRVLGDVPSSFIASYSNHTNENDEMSGVSESEVEDAAKKSNRQQRTRAKKLRQFFGQSLTPDAVVLQNFTRANRHLESLAEDSEDDAVANGSSVFTPLRSPDASNLSSQPQHLDTAAPATD</sequence>